<dbReference type="EMBL" id="JAPZBQ010000001">
    <property type="protein sequence ID" value="KAJ5351955.1"/>
    <property type="molecule type" value="Genomic_DNA"/>
</dbReference>
<keyword evidence="1" id="KW-0812">Transmembrane</keyword>
<name>A0A9W9UQM9_PENBR</name>
<comment type="caution">
    <text evidence="2">The sequence shown here is derived from an EMBL/GenBank/DDBJ whole genome shotgun (WGS) entry which is preliminary data.</text>
</comment>
<feature type="transmembrane region" description="Helical" evidence="1">
    <location>
        <begin position="184"/>
        <end position="209"/>
    </location>
</feature>
<accession>A0A9W9UQM9</accession>
<feature type="transmembrane region" description="Helical" evidence="1">
    <location>
        <begin position="83"/>
        <end position="105"/>
    </location>
</feature>
<proteinExistence type="predicted"/>
<keyword evidence="1" id="KW-1133">Transmembrane helix</keyword>
<evidence type="ECO:0000256" key="1">
    <source>
        <dbReference type="SAM" id="Phobius"/>
    </source>
</evidence>
<keyword evidence="1" id="KW-0472">Membrane</keyword>
<reference evidence="2" key="2">
    <citation type="journal article" date="2023" name="IMA Fungus">
        <title>Comparative genomic study of the Penicillium genus elucidates a diverse pangenome and 15 lateral gene transfer events.</title>
        <authorList>
            <person name="Petersen C."/>
            <person name="Sorensen T."/>
            <person name="Nielsen M.R."/>
            <person name="Sondergaard T.E."/>
            <person name="Sorensen J.L."/>
            <person name="Fitzpatrick D.A."/>
            <person name="Frisvad J.C."/>
            <person name="Nielsen K.L."/>
        </authorList>
    </citation>
    <scope>NUCLEOTIDE SEQUENCE</scope>
    <source>
        <strain evidence="2">IBT 35673</strain>
    </source>
</reference>
<sequence length="236" mass="25895">MTSISSIAGSGRAYSSDMEESTFLKRNRVIHVLRLALSFVILAIAVAVVACEAPPLRRYKSTSQWAPAGLALWPLNFDLRPTVAAITCGCIVAVLNMVYIVTALMPSPYSRIKPLNIYASASALAGFVTSLVSLLFIIYRPASSHPAGFSKNETLQSWTCKWKAGADGTTIPHGFNRDCVNTRAGFVLICVLIGMETFMGVLAAIGTWFQRDVARRREQQFQLEKHEIASKHADRQ</sequence>
<gene>
    <name evidence="2" type="ORF">N7452_000929</name>
</gene>
<feature type="transmembrane region" description="Helical" evidence="1">
    <location>
        <begin position="117"/>
        <end position="139"/>
    </location>
</feature>
<reference evidence="2" key="1">
    <citation type="submission" date="2022-12" db="EMBL/GenBank/DDBJ databases">
        <authorList>
            <person name="Petersen C."/>
        </authorList>
    </citation>
    <scope>NUCLEOTIDE SEQUENCE</scope>
    <source>
        <strain evidence="2">IBT 35673</strain>
    </source>
</reference>
<evidence type="ECO:0000313" key="2">
    <source>
        <dbReference type="EMBL" id="KAJ5351955.1"/>
    </source>
</evidence>
<evidence type="ECO:0000313" key="3">
    <source>
        <dbReference type="Proteomes" id="UP001147695"/>
    </source>
</evidence>
<protein>
    <submittedName>
        <fullName evidence="2">Uncharacterized protein</fullName>
    </submittedName>
</protein>
<dbReference type="Proteomes" id="UP001147695">
    <property type="component" value="Unassembled WGS sequence"/>
</dbReference>
<dbReference type="AlphaFoldDB" id="A0A9W9UQM9"/>
<organism evidence="2 3">
    <name type="scientific">Penicillium brevicompactum</name>
    <dbReference type="NCBI Taxonomy" id="5074"/>
    <lineage>
        <taxon>Eukaryota</taxon>
        <taxon>Fungi</taxon>
        <taxon>Dikarya</taxon>
        <taxon>Ascomycota</taxon>
        <taxon>Pezizomycotina</taxon>
        <taxon>Eurotiomycetes</taxon>
        <taxon>Eurotiomycetidae</taxon>
        <taxon>Eurotiales</taxon>
        <taxon>Aspergillaceae</taxon>
        <taxon>Penicillium</taxon>
    </lineage>
</organism>
<feature type="transmembrane region" description="Helical" evidence="1">
    <location>
        <begin position="32"/>
        <end position="50"/>
    </location>
</feature>